<feature type="binding site" evidence="11">
    <location>
        <position position="130"/>
    </location>
    <ligand>
        <name>[4Fe-4S] cluster</name>
        <dbReference type="ChEBI" id="CHEBI:49883"/>
        <label>1</label>
    </ligand>
</feature>
<dbReference type="InterPro" id="IPR027526">
    <property type="entry name" value="Lipoyl_synth_chlpt"/>
</dbReference>
<dbReference type="InterPro" id="IPR003698">
    <property type="entry name" value="Lipoyl_synth"/>
</dbReference>
<evidence type="ECO:0000256" key="12">
    <source>
        <dbReference type="SAM" id="MobiDB-lite"/>
    </source>
</evidence>
<evidence type="ECO:0000256" key="10">
    <source>
        <dbReference type="ARBA" id="ARBA00047326"/>
    </source>
</evidence>
<dbReference type="InterPro" id="IPR007197">
    <property type="entry name" value="rSAM"/>
</dbReference>
<dbReference type="InterPro" id="IPR058240">
    <property type="entry name" value="rSAM_sf"/>
</dbReference>
<keyword evidence="8 11" id="KW-0408">Iron</keyword>
<dbReference type="EMBL" id="CAID01000004">
    <property type="protein sequence ID" value="CEF97617.1"/>
    <property type="molecule type" value="Genomic_DNA"/>
</dbReference>
<dbReference type="FunFam" id="3.20.20.70:FF:000036">
    <property type="entry name" value="Lipoyl synthase, mitochondrial"/>
    <property type="match status" value="1"/>
</dbReference>
<dbReference type="InterPro" id="IPR006638">
    <property type="entry name" value="Elp3/MiaA/NifB-like_rSAM"/>
</dbReference>
<dbReference type="SMART" id="SM00729">
    <property type="entry name" value="Elp3"/>
    <property type="match status" value="1"/>
</dbReference>
<feature type="domain" description="Radical SAM core" evidence="13">
    <location>
        <begin position="144"/>
        <end position="363"/>
    </location>
</feature>
<dbReference type="CDD" id="cd01335">
    <property type="entry name" value="Radical_SAM"/>
    <property type="match status" value="1"/>
</dbReference>
<dbReference type="GO" id="GO:0051539">
    <property type="term" value="F:4 iron, 4 sulfur cluster binding"/>
    <property type="evidence" value="ECO:0007669"/>
    <property type="project" value="UniProtKB-UniRule"/>
</dbReference>
<keyword evidence="3 11" id="KW-0150">Chloroplast</keyword>
<dbReference type="AlphaFoldDB" id="A0A090M4L3"/>
<dbReference type="SFLD" id="SFLDS00029">
    <property type="entry name" value="Radical_SAM"/>
    <property type="match status" value="1"/>
</dbReference>
<feature type="binding site" evidence="11">
    <location>
        <position position="162"/>
    </location>
    <ligand>
        <name>[4Fe-4S] cluster</name>
        <dbReference type="ChEBI" id="CHEBI:49883"/>
        <label>2</label>
        <note>4Fe-4S-S-AdoMet</note>
    </ligand>
</feature>
<evidence type="ECO:0000256" key="11">
    <source>
        <dbReference type="HAMAP-Rule" id="MF_03129"/>
    </source>
</evidence>
<dbReference type="SFLD" id="SFLDG01058">
    <property type="entry name" value="lipoyl_synthase_like"/>
    <property type="match status" value="1"/>
</dbReference>
<dbReference type="OrthoDB" id="3231at2759"/>
<keyword evidence="15" id="KW-1185">Reference proteome</keyword>
<proteinExistence type="inferred from homology"/>
<evidence type="ECO:0000256" key="2">
    <source>
        <dbReference type="ARBA" id="ARBA00022485"/>
    </source>
</evidence>
<organism evidence="14 15">
    <name type="scientific">Ostreococcus tauri</name>
    <name type="common">Marine green alga</name>
    <dbReference type="NCBI Taxonomy" id="70448"/>
    <lineage>
        <taxon>Eukaryota</taxon>
        <taxon>Viridiplantae</taxon>
        <taxon>Chlorophyta</taxon>
        <taxon>Mamiellophyceae</taxon>
        <taxon>Mamiellales</taxon>
        <taxon>Bathycoccaceae</taxon>
        <taxon>Ostreococcus</taxon>
    </lineage>
</organism>
<name>A0A090M4L3_OSTTA</name>
<dbReference type="GO" id="GO:0005739">
    <property type="term" value="C:mitochondrion"/>
    <property type="evidence" value="ECO:0007669"/>
    <property type="project" value="UniProtKB-ARBA"/>
</dbReference>
<comment type="similarity">
    <text evidence="11">Belongs to the radical SAM superfamily. Lipoyl synthase family.</text>
</comment>
<evidence type="ECO:0000256" key="4">
    <source>
        <dbReference type="ARBA" id="ARBA00022640"/>
    </source>
</evidence>
<dbReference type="PANTHER" id="PTHR10949">
    <property type="entry name" value="LIPOYL SYNTHASE"/>
    <property type="match status" value="1"/>
</dbReference>
<feature type="binding site" evidence="11">
    <location>
        <position position="165"/>
    </location>
    <ligand>
        <name>[4Fe-4S] cluster</name>
        <dbReference type="ChEBI" id="CHEBI:49883"/>
        <label>2</label>
        <note>4Fe-4S-S-AdoMet</note>
    </ligand>
</feature>
<feature type="binding site" evidence="11">
    <location>
        <position position="141"/>
    </location>
    <ligand>
        <name>[4Fe-4S] cluster</name>
        <dbReference type="ChEBI" id="CHEBI:49883"/>
        <label>1</label>
    </ligand>
</feature>
<dbReference type="PROSITE" id="PS51918">
    <property type="entry name" value="RADICAL_SAM"/>
    <property type="match status" value="1"/>
</dbReference>
<dbReference type="FunCoup" id="A0A090M4L3">
    <property type="interactions" value="1397"/>
</dbReference>
<sequence>MFAVARASTSTVPARARSRRAPRRRTIAATHEDDANERARLERGDAFGELVALAAKNGVVVDDARRERAREVASAMCGPVVDATVESERTIKGLPAGLKKPPWLRQRAPSGARFEYLSASLGGLKLNTVCEEAMCPNVGECWNGDTGTATVMLLGDTCTRGCRFCAVNTAQKPPPPDEDEPENTAHAIAEWGVGYIVLTSVDRDDIPDGGSEHFARTVRTLKRIKSSVLVEALTPDFQGDMDAVAHLARSGLDVFAHNVETVERLQKRVRDPRAGYEQSLSVLRHAKESKEGLVTKTSIMLGLGETDDEIKECMRACKEAGVDIFTLGQYLQPTSNHLPVSEFVTPEKFDYWKKFGEEEIGFRYVASGPLVRSSYKAGEFFIESMLRKDALERDQT</sequence>
<dbReference type="NCBIfam" id="NF004019">
    <property type="entry name" value="PRK05481.1"/>
    <property type="match status" value="1"/>
</dbReference>
<accession>A0A090M4L3</accession>
<dbReference type="InParanoid" id="A0A090M4L3"/>
<protein>
    <recommendedName>
        <fullName evidence="11">Lipoyl synthase, chloroplastic</fullName>
        <ecNumber evidence="11">2.8.1.8</ecNumber>
    </recommendedName>
    <alternativeName>
        <fullName evidence="11">Lipoate synthase</fullName>
        <shortName evidence="11">LS</shortName>
        <shortName evidence="11">Lip-syn</shortName>
    </alternativeName>
    <alternativeName>
        <fullName evidence="11">Lipoate synthase, plastidial</fullName>
        <shortName evidence="11">LIP1p</shortName>
    </alternativeName>
    <alternativeName>
        <fullName evidence="11">Lipoic acid synthase</fullName>
    </alternativeName>
</protein>
<keyword evidence="7 11" id="KW-0479">Metal-binding</keyword>
<comment type="function">
    <text evidence="11">Catalyzes the radical-mediated insertion of two sulfur atoms into the C-6 and C-8 positions of the octanoyl moiety bound to the lipoyl domains of lipoate-dependent enzymes, thereby converting the octanoylated domains into lipoylated derivatives.</text>
</comment>
<feature type="binding site" evidence="11">
    <location>
        <position position="135"/>
    </location>
    <ligand>
        <name>[4Fe-4S] cluster</name>
        <dbReference type="ChEBI" id="CHEBI:49883"/>
        <label>1</label>
    </ligand>
</feature>
<evidence type="ECO:0000259" key="13">
    <source>
        <dbReference type="PROSITE" id="PS51918"/>
    </source>
</evidence>
<keyword evidence="2 11" id="KW-0004">4Fe-4S</keyword>
<dbReference type="InterPro" id="IPR031691">
    <property type="entry name" value="LIAS_N"/>
</dbReference>
<dbReference type="SFLD" id="SFLDF00271">
    <property type="entry name" value="lipoyl_synthase"/>
    <property type="match status" value="1"/>
</dbReference>
<feature type="compositionally biased region" description="Low complexity" evidence="12">
    <location>
        <begin position="1"/>
        <end position="15"/>
    </location>
</feature>
<dbReference type="NCBIfam" id="NF009544">
    <property type="entry name" value="PRK12928.1"/>
    <property type="match status" value="1"/>
</dbReference>
<evidence type="ECO:0000313" key="14">
    <source>
        <dbReference type="EMBL" id="CEF97617.1"/>
    </source>
</evidence>
<comment type="subcellular location">
    <subcellularLocation>
        <location evidence="1 11">Plastid</location>
        <location evidence="1 11">Chloroplast</location>
    </subcellularLocation>
</comment>
<dbReference type="InterPro" id="IPR013785">
    <property type="entry name" value="Aldolase_TIM"/>
</dbReference>
<reference evidence="14 15" key="2">
    <citation type="journal article" date="2014" name="BMC Genomics">
        <title>An improved genome of the model marine alga Ostreococcus tauri unfolds by assessing Illumina de novo assemblies.</title>
        <authorList>
            <person name="Blanc-Mathieu R."/>
            <person name="Verhelst B."/>
            <person name="Derelle E."/>
            <person name="Rombauts S."/>
            <person name="Bouget F.Y."/>
            <person name="Carre I."/>
            <person name="Chateau A."/>
            <person name="Eyre-Walker A."/>
            <person name="Grimsley N."/>
            <person name="Moreau H."/>
            <person name="Piegu B."/>
            <person name="Rivals E."/>
            <person name="Schackwitz W."/>
            <person name="Van de Peer Y."/>
            <person name="Piganeau G."/>
        </authorList>
    </citation>
    <scope>NUCLEOTIDE SEQUENCE [LARGE SCALE GENOMIC DNA]</scope>
    <source>
        <strain evidence="15">OTTH 0595 / CCAP 157/2 / RCC745</strain>
    </source>
</reference>
<comment type="catalytic activity">
    <reaction evidence="10 11">
        <text>[[Fe-S] cluster scaffold protein carrying a second [4Fe-4S](2+) cluster] + N(6)-octanoyl-L-lysyl-[protein] + 2 oxidized [2Fe-2S]-[ferredoxin] + 2 S-adenosyl-L-methionine + 4 H(+) = [[Fe-S] cluster scaffold protein] + N(6)-[(R)-dihydrolipoyl]-L-lysyl-[protein] + 4 Fe(3+) + 2 hydrogen sulfide + 2 5'-deoxyadenosine + 2 L-methionine + 2 reduced [2Fe-2S]-[ferredoxin]</text>
        <dbReference type="Rhea" id="RHEA:16585"/>
        <dbReference type="Rhea" id="RHEA-COMP:9928"/>
        <dbReference type="Rhea" id="RHEA-COMP:10000"/>
        <dbReference type="Rhea" id="RHEA-COMP:10001"/>
        <dbReference type="Rhea" id="RHEA-COMP:10475"/>
        <dbReference type="Rhea" id="RHEA-COMP:14568"/>
        <dbReference type="Rhea" id="RHEA-COMP:14569"/>
        <dbReference type="ChEBI" id="CHEBI:15378"/>
        <dbReference type="ChEBI" id="CHEBI:17319"/>
        <dbReference type="ChEBI" id="CHEBI:29034"/>
        <dbReference type="ChEBI" id="CHEBI:29919"/>
        <dbReference type="ChEBI" id="CHEBI:33722"/>
        <dbReference type="ChEBI" id="CHEBI:33737"/>
        <dbReference type="ChEBI" id="CHEBI:33738"/>
        <dbReference type="ChEBI" id="CHEBI:57844"/>
        <dbReference type="ChEBI" id="CHEBI:59789"/>
        <dbReference type="ChEBI" id="CHEBI:78809"/>
        <dbReference type="ChEBI" id="CHEBI:83100"/>
        <dbReference type="EC" id="2.8.1.8"/>
    </reaction>
</comment>
<feature type="binding site" evidence="11">
    <location>
        <position position="158"/>
    </location>
    <ligand>
        <name>[4Fe-4S] cluster</name>
        <dbReference type="ChEBI" id="CHEBI:49883"/>
        <label>2</label>
        <note>4Fe-4S-S-AdoMet</note>
    </ligand>
</feature>
<keyword evidence="6 11" id="KW-0949">S-adenosyl-L-methionine</keyword>
<feature type="region of interest" description="Disordered" evidence="12">
    <location>
        <begin position="1"/>
        <end position="23"/>
    </location>
</feature>
<evidence type="ECO:0000256" key="1">
    <source>
        <dbReference type="ARBA" id="ARBA00004229"/>
    </source>
</evidence>
<dbReference type="HAMAP" id="MF_00206">
    <property type="entry name" value="Lipoyl_synth"/>
    <property type="match status" value="1"/>
</dbReference>
<evidence type="ECO:0000256" key="7">
    <source>
        <dbReference type="ARBA" id="ARBA00022723"/>
    </source>
</evidence>
<evidence type="ECO:0000256" key="6">
    <source>
        <dbReference type="ARBA" id="ARBA00022691"/>
    </source>
</evidence>
<evidence type="ECO:0000313" key="15">
    <source>
        <dbReference type="Proteomes" id="UP000009170"/>
    </source>
</evidence>
<keyword evidence="4 11" id="KW-0934">Plastid</keyword>
<keyword evidence="9 11" id="KW-0411">Iron-sulfur</keyword>
<dbReference type="PANTHER" id="PTHR10949:SF38">
    <property type="entry name" value="LIPOYL SYNTHASE, CHLOROPLASTIC"/>
    <property type="match status" value="1"/>
</dbReference>
<evidence type="ECO:0000256" key="3">
    <source>
        <dbReference type="ARBA" id="ARBA00022528"/>
    </source>
</evidence>
<evidence type="ECO:0000256" key="9">
    <source>
        <dbReference type="ARBA" id="ARBA00023014"/>
    </source>
</evidence>
<reference evidence="15" key="1">
    <citation type="journal article" date="2006" name="Proc. Natl. Acad. Sci. U.S.A.">
        <title>Genome analysis of the smallest free-living eukaryote Ostreococcus tauri unveils many unique features.</title>
        <authorList>
            <person name="Derelle E."/>
            <person name="Ferraz C."/>
            <person name="Rombauts S."/>
            <person name="Rouze P."/>
            <person name="Worden A.Z."/>
            <person name="Robbens S."/>
            <person name="Partensky F."/>
            <person name="Degroeve S."/>
            <person name="Echeynie S."/>
            <person name="Cooke R."/>
            <person name="Saeys Y."/>
            <person name="Wuyts J."/>
            <person name="Jabbari K."/>
            <person name="Bowler C."/>
            <person name="Panaud O."/>
            <person name="Piegu B."/>
            <person name="Ball S.G."/>
            <person name="Ral J.-P."/>
            <person name="Bouget F.-Y."/>
            <person name="Piganeau G."/>
            <person name="De Baets B."/>
            <person name="Picard A."/>
            <person name="Delseny M."/>
            <person name="Demaille J."/>
            <person name="Van de Peer Y."/>
            <person name="Moreau H."/>
        </authorList>
    </citation>
    <scope>NUCLEOTIDE SEQUENCE [LARGE SCALE GENOMIC DNA]</scope>
    <source>
        <strain evidence="15">OTTH 0595 / CCAP 157/2 / RCC745</strain>
    </source>
</reference>
<evidence type="ECO:0000256" key="5">
    <source>
        <dbReference type="ARBA" id="ARBA00022679"/>
    </source>
</evidence>
<dbReference type="GO" id="GO:0009249">
    <property type="term" value="P:protein lipoylation"/>
    <property type="evidence" value="ECO:0007669"/>
    <property type="project" value="UniProtKB-UniRule"/>
</dbReference>
<comment type="pathway">
    <text evidence="11">Protein modification; protein lipoylation via endogenous pathway; protein N(6)-(lipoyl)lysine from octanoyl-[acyl-carrier-protein]: step 2/2.</text>
</comment>
<evidence type="ECO:0000256" key="8">
    <source>
        <dbReference type="ARBA" id="ARBA00023004"/>
    </source>
</evidence>
<comment type="caution">
    <text evidence="14">The sequence shown here is derived from an EMBL/GenBank/DDBJ whole genome shotgun (WGS) entry which is preliminary data.</text>
</comment>
<dbReference type="GO" id="GO:0009507">
    <property type="term" value="C:chloroplast"/>
    <property type="evidence" value="ECO:0007669"/>
    <property type="project" value="UniProtKB-SubCell"/>
</dbReference>
<dbReference type="GO" id="GO:0046872">
    <property type="term" value="F:metal ion binding"/>
    <property type="evidence" value="ECO:0007669"/>
    <property type="project" value="UniProtKB-KW"/>
</dbReference>
<dbReference type="EC" id="2.8.1.8" evidence="11"/>
<dbReference type="Gene3D" id="3.20.20.70">
    <property type="entry name" value="Aldolase class I"/>
    <property type="match status" value="1"/>
</dbReference>
<dbReference type="HAMAP" id="MF_03129">
    <property type="entry name" value="Lipoyl_synth_plantC"/>
    <property type="match status" value="1"/>
</dbReference>
<comment type="cofactor">
    <cofactor evidence="11">
        <name>[4Fe-4S] cluster</name>
        <dbReference type="ChEBI" id="CHEBI:49883"/>
    </cofactor>
    <text evidence="11">Binds 2 [4Fe-4S] clusters per subunit. One cluster is coordinated with 3 cysteines and an exchangeable S-adenosyl-L-methionine.</text>
</comment>
<dbReference type="STRING" id="70448.A0A090M4L3"/>
<dbReference type="UniPathway" id="UPA00538">
    <property type="reaction ID" value="UER00593"/>
</dbReference>
<dbReference type="SUPFAM" id="SSF102114">
    <property type="entry name" value="Radical SAM enzymes"/>
    <property type="match status" value="1"/>
</dbReference>
<dbReference type="NCBIfam" id="TIGR00510">
    <property type="entry name" value="lipA"/>
    <property type="match status" value="1"/>
</dbReference>
<feature type="binding site" evidence="11">
    <location>
        <position position="374"/>
    </location>
    <ligand>
        <name>[4Fe-4S] cluster</name>
        <dbReference type="ChEBI" id="CHEBI:49883"/>
        <label>1</label>
    </ligand>
</feature>
<dbReference type="Pfam" id="PF04055">
    <property type="entry name" value="Radical_SAM"/>
    <property type="match status" value="1"/>
</dbReference>
<keyword evidence="5 11" id="KW-0808">Transferase</keyword>
<dbReference type="Pfam" id="PF16881">
    <property type="entry name" value="LIAS_N"/>
    <property type="match status" value="1"/>
</dbReference>
<dbReference type="Proteomes" id="UP000009170">
    <property type="component" value="Unassembled WGS sequence"/>
</dbReference>
<gene>
    <name evidence="11" type="primary">LIP1P</name>
    <name evidence="14" type="ORF">OT_ostta04g03030</name>
</gene>
<dbReference type="GO" id="GO:0016992">
    <property type="term" value="F:lipoate synthase activity"/>
    <property type="evidence" value="ECO:0007669"/>
    <property type="project" value="UniProtKB-UniRule"/>
</dbReference>